<accession>K2R272</accession>
<dbReference type="VEuPathDB" id="FungiDB:MPH_06468"/>
<feature type="region of interest" description="Disordered" evidence="1">
    <location>
        <begin position="1"/>
        <end position="27"/>
    </location>
</feature>
<dbReference type="EMBL" id="AHHD01000277">
    <property type="protein sequence ID" value="EKG16341.1"/>
    <property type="molecule type" value="Genomic_DNA"/>
</dbReference>
<protein>
    <submittedName>
        <fullName evidence="2">Uncharacterized protein</fullName>
    </submittedName>
</protein>
<gene>
    <name evidence="2" type="ORF">MPH_06468</name>
</gene>
<evidence type="ECO:0000313" key="2">
    <source>
        <dbReference type="EMBL" id="EKG16341.1"/>
    </source>
</evidence>
<dbReference type="InParanoid" id="K2R272"/>
<dbReference type="HOGENOM" id="CLU_2210531_0_0_1"/>
<dbReference type="Proteomes" id="UP000007129">
    <property type="component" value="Unassembled WGS sequence"/>
</dbReference>
<reference evidence="2 3" key="1">
    <citation type="journal article" date="2012" name="BMC Genomics">
        <title>Tools to kill: Genome of one of the most destructive plant pathogenic fungi Macrophomina phaseolina.</title>
        <authorList>
            <person name="Islam M.S."/>
            <person name="Haque M.S."/>
            <person name="Islam M.M."/>
            <person name="Emdad E.M."/>
            <person name="Halim A."/>
            <person name="Hossen Q.M.M."/>
            <person name="Hossain M.Z."/>
            <person name="Ahmed B."/>
            <person name="Rahim S."/>
            <person name="Rahman M.S."/>
            <person name="Alam M.M."/>
            <person name="Hou S."/>
            <person name="Wan X."/>
            <person name="Saito J.A."/>
            <person name="Alam M."/>
        </authorList>
    </citation>
    <scope>NUCLEOTIDE SEQUENCE [LARGE SCALE GENOMIC DNA]</scope>
    <source>
        <strain evidence="2 3">MS6</strain>
    </source>
</reference>
<evidence type="ECO:0000256" key="1">
    <source>
        <dbReference type="SAM" id="MobiDB-lite"/>
    </source>
</evidence>
<organism evidence="2 3">
    <name type="scientific">Macrophomina phaseolina (strain MS6)</name>
    <name type="common">Charcoal rot fungus</name>
    <dbReference type="NCBI Taxonomy" id="1126212"/>
    <lineage>
        <taxon>Eukaryota</taxon>
        <taxon>Fungi</taxon>
        <taxon>Dikarya</taxon>
        <taxon>Ascomycota</taxon>
        <taxon>Pezizomycotina</taxon>
        <taxon>Dothideomycetes</taxon>
        <taxon>Dothideomycetes incertae sedis</taxon>
        <taxon>Botryosphaeriales</taxon>
        <taxon>Botryosphaeriaceae</taxon>
        <taxon>Macrophomina</taxon>
    </lineage>
</organism>
<name>K2R272_MACPH</name>
<dbReference type="AlphaFoldDB" id="K2R272"/>
<evidence type="ECO:0000313" key="3">
    <source>
        <dbReference type="Proteomes" id="UP000007129"/>
    </source>
</evidence>
<comment type="caution">
    <text evidence="2">The sequence shown here is derived from an EMBL/GenBank/DDBJ whole genome shotgun (WGS) entry which is preliminary data.</text>
</comment>
<proteinExistence type="predicted"/>
<sequence length="107" mass="11419">MPVLPTVPEYPAPSAALRGPGEAPDATVQHGVRHRLIADDGRDKGPAYRQDSGLLCAGGLVRQDDGIADEAGDRNEDLGAEEDGETDLLLDADLGSLQHLFSREFLR</sequence>